<feature type="compositionally biased region" description="Polar residues" evidence="1">
    <location>
        <begin position="839"/>
        <end position="871"/>
    </location>
</feature>
<protein>
    <submittedName>
        <fullName evidence="2">Uncharacterized protein</fullName>
    </submittedName>
</protein>
<comment type="caution">
    <text evidence="2">The sequence shown here is derived from an EMBL/GenBank/DDBJ whole genome shotgun (WGS) entry which is preliminary data.</text>
</comment>
<proteinExistence type="predicted"/>
<name>A0A5J5CXY1_9PERO</name>
<sequence>MTGRILRPLRSRSGGIGASTVRRPYEALTAGWRSPAPLPVMRKLARRQQASQSFQHSWYLSSKGTSAKTPFERLPCRAVSAEDKSPRRGSFSSLTSANILSLKMHECSSQSTGTINISFPSRQDASNELPARWYILPWSACPQSAVRDRSWSRGSLDSRGMRGPLVGLRGLMVPGRRGRTIGDGARTGVASLLTVEGEGGGLVSLYRVTTVTTWTNTDNEQHTDGKWRKRETEIKREDGGWMNTGPSAESGDDDVPVCPLRRWWQSWQAAGWQALPGGSGTEYRSDTPPRHQALLPGRQLLISCIWVGGHGQRIVVKEGHKDPKRLLRLRLIIVGGRAAIPIPVVILNRLKTTDSIILHHYNEQPFWHFCCHAVVLETGLQAHTMGRPGAAHVPAGRPRPVPSYFAIVYILGDGVSLTVILRGYLYRKHQLEGDGPPAHTDQWRGPLEVVSEAGNCHDEFFGQSPDHDGLQQEISAKNCTLGVLCELRRRPSSSCISEYSSSSSSSMMSDRVMLVKRTTLFSVSALPPVTLKTFMKSEKFSSDLATFCCHPLRCFSGDGFSHRVRDECASRLWKNPLGGGGAWIGRRRGLKGVALHGHRRLGRGRACGVPARLARRKSSPLVSRMLFGIQGGDGGGVSEAVGAGAWDLVGKGEAEGVRAEDVGVEAGVAGVHLGGDFWDEVEGEEDGVGVVVRVPGVEQEVGVWYEDGEGIGGGVEHVGAEGGLRGGALAVAGAEQSPEGVRDLSERIEIESLALNINHKLHSQRHLPHWMCPWERGWGASSGPVGPLEPAHRAPVHPGEAGEGLEEMSFADLQPECRTPHRLLSSLSAPEAVAMAPGNQESSAVSRWMSSTRRPHGATTTLAPTSKVQRSSSERPRGPPVPLLQGTKALDEPRRPSCEAPPSTAIKARGIWFSGPRPPRGGQNCGGPLGGVCCHRGGFFTGRNSGFLPVSSRGVQGKNWGS</sequence>
<dbReference type="Proteomes" id="UP000327493">
    <property type="component" value="Chromosome 16"/>
</dbReference>
<keyword evidence="3" id="KW-1185">Reference proteome</keyword>
<feature type="region of interest" description="Disordered" evidence="1">
    <location>
        <begin position="833"/>
        <end position="903"/>
    </location>
</feature>
<dbReference type="EMBL" id="VOFY01000016">
    <property type="protein sequence ID" value="KAA8584181.1"/>
    <property type="molecule type" value="Genomic_DNA"/>
</dbReference>
<dbReference type="AlphaFoldDB" id="A0A5J5CXY1"/>
<gene>
    <name evidence="2" type="ORF">FQN60_007966</name>
</gene>
<accession>A0A5J5CXY1</accession>
<evidence type="ECO:0000313" key="2">
    <source>
        <dbReference type="EMBL" id="KAA8584181.1"/>
    </source>
</evidence>
<evidence type="ECO:0000256" key="1">
    <source>
        <dbReference type="SAM" id="MobiDB-lite"/>
    </source>
</evidence>
<evidence type="ECO:0000313" key="3">
    <source>
        <dbReference type="Proteomes" id="UP000327493"/>
    </source>
</evidence>
<reference evidence="2 3" key="1">
    <citation type="submission" date="2019-08" db="EMBL/GenBank/DDBJ databases">
        <title>A chromosome-level genome assembly, high-density linkage maps, and genome scans reveal the genomic architecture of hybrid incompatibilities underlying speciation via character displacement in darters (Percidae: Etheostominae).</title>
        <authorList>
            <person name="Moran R.L."/>
            <person name="Catchen J.M."/>
            <person name="Fuller R.C."/>
        </authorList>
    </citation>
    <scope>NUCLEOTIDE SEQUENCE [LARGE SCALE GENOMIC DNA]</scope>
    <source>
        <strain evidence="2">EspeVRDwgs_2016</strain>
        <tissue evidence="2">Muscle</tissue>
    </source>
</reference>
<organism evidence="2 3">
    <name type="scientific">Etheostoma spectabile</name>
    <name type="common">orangethroat darter</name>
    <dbReference type="NCBI Taxonomy" id="54343"/>
    <lineage>
        <taxon>Eukaryota</taxon>
        <taxon>Metazoa</taxon>
        <taxon>Chordata</taxon>
        <taxon>Craniata</taxon>
        <taxon>Vertebrata</taxon>
        <taxon>Euteleostomi</taxon>
        <taxon>Actinopterygii</taxon>
        <taxon>Neopterygii</taxon>
        <taxon>Teleostei</taxon>
        <taxon>Neoteleostei</taxon>
        <taxon>Acanthomorphata</taxon>
        <taxon>Eupercaria</taxon>
        <taxon>Perciformes</taxon>
        <taxon>Percoidei</taxon>
        <taxon>Percidae</taxon>
        <taxon>Etheostomatinae</taxon>
        <taxon>Etheostoma</taxon>
    </lineage>
</organism>